<name>A0A8K0DIH6_IGNLU</name>
<dbReference type="AlphaFoldDB" id="A0A8K0DIH6"/>
<keyword evidence="2" id="KW-1185">Reference proteome</keyword>
<dbReference type="Proteomes" id="UP000801492">
    <property type="component" value="Unassembled WGS sequence"/>
</dbReference>
<sequence>MFKLTFLLYLCFAEFKLIVGPSTDEIKTFEDAQPSLTNGEIEATILRNAWQKFKDAELNATASFTRKNCILLCNPGTKRASDFDSYKELQKEILLTERAARTIRGYFLNWRSKERNRRLLISEREEWKRHYMHRN</sequence>
<comment type="caution">
    <text evidence="1">The sequence shown here is derived from an EMBL/GenBank/DDBJ whole genome shotgun (WGS) entry which is preliminary data.</text>
</comment>
<organism evidence="1 2">
    <name type="scientific">Ignelater luminosus</name>
    <name type="common">Cucubano</name>
    <name type="synonym">Pyrophorus luminosus</name>
    <dbReference type="NCBI Taxonomy" id="2038154"/>
    <lineage>
        <taxon>Eukaryota</taxon>
        <taxon>Metazoa</taxon>
        <taxon>Ecdysozoa</taxon>
        <taxon>Arthropoda</taxon>
        <taxon>Hexapoda</taxon>
        <taxon>Insecta</taxon>
        <taxon>Pterygota</taxon>
        <taxon>Neoptera</taxon>
        <taxon>Endopterygota</taxon>
        <taxon>Coleoptera</taxon>
        <taxon>Polyphaga</taxon>
        <taxon>Elateriformia</taxon>
        <taxon>Elateroidea</taxon>
        <taxon>Elateridae</taxon>
        <taxon>Agrypninae</taxon>
        <taxon>Pyrophorini</taxon>
        <taxon>Ignelater</taxon>
    </lineage>
</organism>
<protein>
    <submittedName>
        <fullName evidence="1">Uncharacterized protein</fullName>
    </submittedName>
</protein>
<proteinExistence type="predicted"/>
<accession>A0A8K0DIH6</accession>
<gene>
    <name evidence="1" type="ORF">ILUMI_02017</name>
</gene>
<reference evidence="1" key="1">
    <citation type="submission" date="2019-08" db="EMBL/GenBank/DDBJ databases">
        <title>The genome of the North American firefly Photinus pyralis.</title>
        <authorList>
            <consortium name="Photinus pyralis genome working group"/>
            <person name="Fallon T.R."/>
            <person name="Sander Lower S.E."/>
            <person name="Weng J.-K."/>
        </authorList>
    </citation>
    <scope>NUCLEOTIDE SEQUENCE</scope>
    <source>
        <strain evidence="1">TRF0915ILg1</strain>
        <tissue evidence="1">Whole body</tissue>
    </source>
</reference>
<evidence type="ECO:0000313" key="1">
    <source>
        <dbReference type="EMBL" id="KAF2904157.1"/>
    </source>
</evidence>
<dbReference type="EMBL" id="VTPC01000834">
    <property type="protein sequence ID" value="KAF2904157.1"/>
    <property type="molecule type" value="Genomic_DNA"/>
</dbReference>
<evidence type="ECO:0000313" key="2">
    <source>
        <dbReference type="Proteomes" id="UP000801492"/>
    </source>
</evidence>